<evidence type="ECO:0008006" key="9">
    <source>
        <dbReference type="Google" id="ProtNLM"/>
    </source>
</evidence>
<evidence type="ECO:0000313" key="7">
    <source>
        <dbReference type="EMBL" id="RHZ75736.1"/>
    </source>
</evidence>
<comment type="subcellular location">
    <subcellularLocation>
        <location evidence="1">Membrane</location>
        <topology evidence="1">Multi-pass membrane protein</topology>
    </subcellularLocation>
</comment>
<dbReference type="AlphaFoldDB" id="A0A397IPS6"/>
<protein>
    <recommendedName>
        <fullName evidence="9">Zinc/iron permease</fullName>
    </recommendedName>
</protein>
<keyword evidence="3 6" id="KW-1133">Transmembrane helix</keyword>
<feature type="transmembrane region" description="Helical" evidence="6">
    <location>
        <begin position="313"/>
        <end position="338"/>
    </location>
</feature>
<dbReference type="EMBL" id="PQFF01000196">
    <property type="protein sequence ID" value="RHZ75736.1"/>
    <property type="molecule type" value="Genomic_DNA"/>
</dbReference>
<dbReference type="OrthoDB" id="262547at2759"/>
<feature type="transmembrane region" description="Helical" evidence="6">
    <location>
        <begin position="62"/>
        <end position="82"/>
    </location>
</feature>
<feature type="transmembrane region" description="Helical" evidence="6">
    <location>
        <begin position="22"/>
        <end position="41"/>
    </location>
</feature>
<keyword evidence="8" id="KW-1185">Reference proteome</keyword>
<name>A0A397IPS6_9GLOM</name>
<evidence type="ECO:0000256" key="5">
    <source>
        <dbReference type="SAM" id="MobiDB-lite"/>
    </source>
</evidence>
<evidence type="ECO:0000256" key="4">
    <source>
        <dbReference type="ARBA" id="ARBA00023136"/>
    </source>
</evidence>
<dbReference type="PANTHER" id="PTHR11040:SF210">
    <property type="entry name" value="ZINC-REGULATED TRANSPORTER 3"/>
    <property type="match status" value="1"/>
</dbReference>
<dbReference type="GO" id="GO:0005385">
    <property type="term" value="F:zinc ion transmembrane transporter activity"/>
    <property type="evidence" value="ECO:0007669"/>
    <property type="project" value="TreeGrafter"/>
</dbReference>
<feature type="compositionally biased region" description="Basic residues" evidence="5">
    <location>
        <begin position="151"/>
        <end position="163"/>
    </location>
</feature>
<evidence type="ECO:0000256" key="1">
    <source>
        <dbReference type="ARBA" id="ARBA00004141"/>
    </source>
</evidence>
<comment type="caution">
    <text evidence="7">The sequence shown here is derived from an EMBL/GenBank/DDBJ whole genome shotgun (WGS) entry which is preliminary data.</text>
</comment>
<feature type="transmembrane region" description="Helical" evidence="6">
    <location>
        <begin position="413"/>
        <end position="433"/>
    </location>
</feature>
<evidence type="ECO:0000256" key="6">
    <source>
        <dbReference type="SAM" id="Phobius"/>
    </source>
</evidence>
<evidence type="ECO:0000313" key="8">
    <source>
        <dbReference type="Proteomes" id="UP000266861"/>
    </source>
</evidence>
<gene>
    <name evidence="7" type="ORF">Glove_209g89</name>
</gene>
<dbReference type="PANTHER" id="PTHR11040">
    <property type="entry name" value="ZINC/IRON TRANSPORTER"/>
    <property type="match status" value="1"/>
</dbReference>
<accession>A0A397IPS6</accession>
<proteinExistence type="predicted"/>
<evidence type="ECO:0000256" key="2">
    <source>
        <dbReference type="ARBA" id="ARBA00022692"/>
    </source>
</evidence>
<keyword evidence="2 6" id="KW-0812">Transmembrane</keyword>
<feature type="region of interest" description="Disordered" evidence="5">
    <location>
        <begin position="136"/>
        <end position="182"/>
    </location>
</feature>
<dbReference type="Proteomes" id="UP000266861">
    <property type="component" value="Unassembled WGS sequence"/>
</dbReference>
<dbReference type="PROSITE" id="PS51257">
    <property type="entry name" value="PROKAR_LIPOPROTEIN"/>
    <property type="match status" value="1"/>
</dbReference>
<sequence>MFNVTKVNDCALPEEGSNLQGWILSIASGLACCVGASIVFSDIFLQKFFCARYIRITQNTDFLVASLALGAGVMLYSSFYTLMHESKKNFELADLSKGYSGLFLLIFYFVGVIGSSLINSLIHHFVSEDSMLHSHHDHVHDHPTSHPNHFSNHHHHHHHHHHHNPLEHNPHSSPETTFTPYHEQSPLLSNRMISESIDFNNNKYNNEFNGDNDNDDSEHDTVCFVDSDTDDSKVPSLESFCNHDQPHPHDNHLNQQHPLNNHHHHHNYPKDQDQDQKQLMRIGIQTALAISVHKFPEGLITFVTSKVSPSMGFALFFAIALHNISEGFTIALPLYIATKSRMKSFLYATLLGGLSQPLGALIGWLFLKQSTNKCWDHNFVYGALFGSVSGLMGVICIQGMLPQAIKNDKSNGNLVSTFFFLGVIIMGLSSALFDHARSSD</sequence>
<feature type="region of interest" description="Disordered" evidence="5">
    <location>
        <begin position="204"/>
        <end position="275"/>
    </location>
</feature>
<feature type="transmembrane region" description="Helical" evidence="6">
    <location>
        <begin position="379"/>
        <end position="401"/>
    </location>
</feature>
<dbReference type="GO" id="GO:0016020">
    <property type="term" value="C:membrane"/>
    <property type="evidence" value="ECO:0007669"/>
    <property type="project" value="UniProtKB-SubCell"/>
</dbReference>
<dbReference type="InterPro" id="IPR003689">
    <property type="entry name" value="ZIP"/>
</dbReference>
<keyword evidence="4 6" id="KW-0472">Membrane</keyword>
<organism evidence="7 8">
    <name type="scientific">Diversispora epigaea</name>
    <dbReference type="NCBI Taxonomy" id="1348612"/>
    <lineage>
        <taxon>Eukaryota</taxon>
        <taxon>Fungi</taxon>
        <taxon>Fungi incertae sedis</taxon>
        <taxon>Mucoromycota</taxon>
        <taxon>Glomeromycotina</taxon>
        <taxon>Glomeromycetes</taxon>
        <taxon>Diversisporales</taxon>
        <taxon>Diversisporaceae</taxon>
        <taxon>Diversispora</taxon>
    </lineage>
</organism>
<dbReference type="Pfam" id="PF02535">
    <property type="entry name" value="Zip"/>
    <property type="match status" value="2"/>
</dbReference>
<dbReference type="STRING" id="1348612.A0A397IPS6"/>
<feature type="transmembrane region" description="Helical" evidence="6">
    <location>
        <begin position="102"/>
        <end position="122"/>
    </location>
</feature>
<feature type="transmembrane region" description="Helical" evidence="6">
    <location>
        <begin position="344"/>
        <end position="367"/>
    </location>
</feature>
<reference evidence="7 8" key="1">
    <citation type="submission" date="2018-08" db="EMBL/GenBank/DDBJ databases">
        <title>Genome and evolution of the arbuscular mycorrhizal fungus Diversispora epigaea (formerly Glomus versiforme) and its bacterial endosymbionts.</title>
        <authorList>
            <person name="Sun X."/>
            <person name="Fei Z."/>
            <person name="Harrison M."/>
        </authorList>
    </citation>
    <scope>NUCLEOTIDE SEQUENCE [LARGE SCALE GENOMIC DNA]</scope>
    <source>
        <strain evidence="7 8">IT104</strain>
    </source>
</reference>
<evidence type="ECO:0000256" key="3">
    <source>
        <dbReference type="ARBA" id="ARBA00022989"/>
    </source>
</evidence>